<dbReference type="Proteomes" id="UP000242815">
    <property type="component" value="Unassembled WGS sequence"/>
</dbReference>
<comment type="subcellular location">
    <subcellularLocation>
        <location evidence="1 8">Cell outer membrane</location>
        <topology evidence="1 8">Multi-pass membrane protein</topology>
    </subcellularLocation>
</comment>
<dbReference type="InterPro" id="IPR037066">
    <property type="entry name" value="Plug_dom_sf"/>
</dbReference>
<feature type="signal peptide" evidence="10">
    <location>
        <begin position="1"/>
        <end position="24"/>
    </location>
</feature>
<evidence type="ECO:0000313" key="14">
    <source>
        <dbReference type="Proteomes" id="UP000242815"/>
    </source>
</evidence>
<dbReference type="InterPro" id="IPR036942">
    <property type="entry name" value="Beta-barrel_TonB_sf"/>
</dbReference>
<proteinExistence type="inferred from homology"/>
<dbReference type="Gene3D" id="2.40.170.20">
    <property type="entry name" value="TonB-dependent receptor, beta-barrel domain"/>
    <property type="match status" value="1"/>
</dbReference>
<keyword evidence="7 8" id="KW-0998">Cell outer membrane</keyword>
<evidence type="ECO:0000256" key="4">
    <source>
        <dbReference type="ARBA" id="ARBA00022692"/>
    </source>
</evidence>
<evidence type="ECO:0000313" key="13">
    <source>
        <dbReference type="EMBL" id="SFQ58127.1"/>
    </source>
</evidence>
<dbReference type="GO" id="GO:0015344">
    <property type="term" value="F:siderophore uptake transmembrane transporter activity"/>
    <property type="evidence" value="ECO:0007669"/>
    <property type="project" value="TreeGrafter"/>
</dbReference>
<dbReference type="STRING" id="1002526.SAMN05216578_101182"/>
<evidence type="ECO:0000256" key="9">
    <source>
        <dbReference type="RuleBase" id="RU003357"/>
    </source>
</evidence>
<dbReference type="SUPFAM" id="SSF56935">
    <property type="entry name" value="Porins"/>
    <property type="match status" value="1"/>
</dbReference>
<keyword evidence="3 8" id="KW-1134">Transmembrane beta strand</keyword>
<dbReference type="InterPro" id="IPR012910">
    <property type="entry name" value="Plug_dom"/>
</dbReference>
<evidence type="ECO:0000256" key="5">
    <source>
        <dbReference type="ARBA" id="ARBA00023077"/>
    </source>
</evidence>
<evidence type="ECO:0000256" key="2">
    <source>
        <dbReference type="ARBA" id="ARBA00022448"/>
    </source>
</evidence>
<organism evidence="13 14">
    <name type="scientific">Halopseudomonas formosensis</name>
    <dbReference type="NCBI Taxonomy" id="1002526"/>
    <lineage>
        <taxon>Bacteria</taxon>
        <taxon>Pseudomonadati</taxon>
        <taxon>Pseudomonadota</taxon>
        <taxon>Gammaproteobacteria</taxon>
        <taxon>Pseudomonadales</taxon>
        <taxon>Pseudomonadaceae</taxon>
        <taxon>Halopseudomonas</taxon>
    </lineage>
</organism>
<keyword evidence="5 9" id="KW-0798">TonB box</keyword>
<evidence type="ECO:0000256" key="8">
    <source>
        <dbReference type="PROSITE-ProRule" id="PRU01360"/>
    </source>
</evidence>
<dbReference type="PROSITE" id="PS52016">
    <property type="entry name" value="TONB_DEPENDENT_REC_3"/>
    <property type="match status" value="1"/>
</dbReference>
<evidence type="ECO:0000256" key="7">
    <source>
        <dbReference type="ARBA" id="ARBA00023237"/>
    </source>
</evidence>
<feature type="domain" description="TonB-dependent receptor-like beta-barrel" evidence="11">
    <location>
        <begin position="281"/>
        <end position="625"/>
    </location>
</feature>
<dbReference type="RefSeq" id="WP_090536070.1">
    <property type="nucleotide sequence ID" value="NZ_FOYD01000001.1"/>
</dbReference>
<dbReference type="InterPro" id="IPR039426">
    <property type="entry name" value="TonB-dep_rcpt-like"/>
</dbReference>
<dbReference type="PANTHER" id="PTHR30069:SF40">
    <property type="entry name" value="TONB-DEPENDENT RECEPTOR NMB0964-RELATED"/>
    <property type="match status" value="1"/>
</dbReference>
<dbReference type="GO" id="GO:0009279">
    <property type="term" value="C:cell outer membrane"/>
    <property type="evidence" value="ECO:0007669"/>
    <property type="project" value="UniProtKB-SubCell"/>
</dbReference>
<name>A0A1I5ZPM2_9GAMM</name>
<evidence type="ECO:0000259" key="12">
    <source>
        <dbReference type="Pfam" id="PF07715"/>
    </source>
</evidence>
<feature type="domain" description="TonB-dependent receptor plug" evidence="12">
    <location>
        <begin position="46"/>
        <end position="149"/>
    </location>
</feature>
<feature type="chain" id="PRO_5017270455" evidence="10">
    <location>
        <begin position="25"/>
        <end position="675"/>
    </location>
</feature>
<evidence type="ECO:0000256" key="10">
    <source>
        <dbReference type="SAM" id="SignalP"/>
    </source>
</evidence>
<dbReference type="AlphaFoldDB" id="A0A1I5ZPM2"/>
<keyword evidence="4 8" id="KW-0812">Transmembrane</keyword>
<evidence type="ECO:0000259" key="11">
    <source>
        <dbReference type="Pfam" id="PF00593"/>
    </source>
</evidence>
<keyword evidence="10" id="KW-0732">Signal</keyword>
<dbReference type="Gene3D" id="2.170.130.10">
    <property type="entry name" value="TonB-dependent receptor, plug domain"/>
    <property type="match status" value="1"/>
</dbReference>
<accession>A0A1I5ZPM2</accession>
<keyword evidence="6 8" id="KW-0472">Membrane</keyword>
<keyword evidence="2 8" id="KW-0813">Transport</keyword>
<dbReference type="GO" id="GO:0044718">
    <property type="term" value="P:siderophore transmembrane transport"/>
    <property type="evidence" value="ECO:0007669"/>
    <property type="project" value="TreeGrafter"/>
</dbReference>
<evidence type="ECO:0000256" key="6">
    <source>
        <dbReference type="ARBA" id="ARBA00023136"/>
    </source>
</evidence>
<evidence type="ECO:0000256" key="3">
    <source>
        <dbReference type="ARBA" id="ARBA00022452"/>
    </source>
</evidence>
<dbReference type="InterPro" id="IPR000531">
    <property type="entry name" value="Beta-barrel_TonB"/>
</dbReference>
<dbReference type="Pfam" id="PF00593">
    <property type="entry name" value="TonB_dep_Rec_b-barrel"/>
    <property type="match status" value="1"/>
</dbReference>
<dbReference type="PANTHER" id="PTHR30069">
    <property type="entry name" value="TONB-DEPENDENT OUTER MEMBRANE RECEPTOR"/>
    <property type="match status" value="1"/>
</dbReference>
<dbReference type="OrthoDB" id="9795928at2"/>
<reference evidence="13 14" key="1">
    <citation type="submission" date="2016-10" db="EMBL/GenBank/DDBJ databases">
        <authorList>
            <person name="de Groot N.N."/>
        </authorList>
    </citation>
    <scope>NUCLEOTIDE SEQUENCE [LARGE SCALE GENOMIC DNA]</scope>
    <source>
        <strain evidence="13 14">JCM 18415</strain>
    </source>
</reference>
<comment type="similarity">
    <text evidence="8 9">Belongs to the TonB-dependent receptor family.</text>
</comment>
<dbReference type="EMBL" id="FOYD01000001">
    <property type="protein sequence ID" value="SFQ58127.1"/>
    <property type="molecule type" value="Genomic_DNA"/>
</dbReference>
<evidence type="ECO:0000256" key="1">
    <source>
        <dbReference type="ARBA" id="ARBA00004571"/>
    </source>
</evidence>
<sequence length="675" mass="73725">MNKVCHSLAGAVALASLCAAPTHASEVLSLPDTRVSATAYQRHAAELSSAVEVLQGDALVRRRAATLGDTLAGLPGVQSSGFGPGVGRPVIRGLDGPRVRVLSDGADLLDASVSSPDHASTGELQLLERIEVLKGPATLMYGGGAIGGVVNLIDRRVPTYLPEDGLEADLELRGNTVADEKAGAFGLTAGAGQLALRLEGSRLEADEYRIPGSPSRQDGAFNEADSAALGLSWIGERGYLGLAYSEQNREYGLLAHEHADCHTHGPVWHCGGHGHGHGDHDHDHEDHGDARIDMRQRRWDLRGEYREPLAGFEKLRVRLANTDYQHREMEGSEVGTRFDNRGQEMRAELTHRPIAGWRGVLGGQSSRRDFAALGEEAYVPATLTSNHALFLVEEWQSGAWRHELGLRHEWQDVQVKRSAADSRHRGTSIAFGSTWQFTEGYALFGNLSRSQRLPTAEELYARGPHAATRTVELGNARLDEETGYNLELGLRKTAGRLTYSLSLFRNQVDDFIHAADAGYDPGGDYRVVEYRQDDAVLRGFEASAALALSDRLELGLFADSVRGRLRDGGNLERIPADRYGLRLNRQITSALDGELEAYRVERQDRLAEHETGTDGYTMLNAGLSFRGFSEAGVDYLIYARAGNLLNDKARQHSSFIKDDVLLPGRNLTLGVRFSL</sequence>
<protein>
    <submittedName>
        <fullName evidence="13">Iron complex outermembrane recepter protein</fullName>
    </submittedName>
</protein>
<dbReference type="Pfam" id="PF07715">
    <property type="entry name" value="Plug"/>
    <property type="match status" value="1"/>
</dbReference>
<gene>
    <name evidence="13" type="ORF">SAMN05216578_101182</name>
</gene>